<sequence>MAKEIPEFKTEEEEARFWDNHDSAEFLDDFEPLDIEVAQELEEEILKRRELKKPVTLRLEPNQIDAVKKIAGKKGLPYQTLIRMWITEKIETEII</sequence>
<dbReference type="Pfam" id="PF12441">
    <property type="entry name" value="CopG_antitoxin"/>
    <property type="match status" value="1"/>
</dbReference>
<evidence type="ECO:0008006" key="3">
    <source>
        <dbReference type="Google" id="ProtNLM"/>
    </source>
</evidence>
<dbReference type="InterPro" id="IPR022148">
    <property type="entry name" value="CopG_antitoxin"/>
</dbReference>
<evidence type="ECO:0000313" key="2">
    <source>
        <dbReference type="Proteomes" id="UP000298324"/>
    </source>
</evidence>
<reference evidence="1 2" key="1">
    <citation type="journal article" date="2018" name="Environ. Microbiol.">
        <title>Novel energy conservation strategies and behaviour of Pelotomaculum schinkii driving syntrophic propionate catabolism.</title>
        <authorList>
            <person name="Hidalgo-Ahumada C.A.P."/>
            <person name="Nobu M.K."/>
            <person name="Narihiro T."/>
            <person name="Tamaki H."/>
            <person name="Liu W.T."/>
            <person name="Kamagata Y."/>
            <person name="Stams A.J.M."/>
            <person name="Imachi H."/>
            <person name="Sousa D.Z."/>
        </authorList>
    </citation>
    <scope>NUCLEOTIDE SEQUENCE [LARGE SCALE GENOMIC DNA]</scope>
    <source>
        <strain evidence="1 2">HH</strain>
    </source>
</reference>
<protein>
    <recommendedName>
        <fullName evidence="3">CopG antitoxin of type II toxin-antitoxin system</fullName>
    </recommendedName>
</protein>
<evidence type="ECO:0000313" key="1">
    <source>
        <dbReference type="EMBL" id="TEB06169.1"/>
    </source>
</evidence>
<dbReference type="Proteomes" id="UP000298324">
    <property type="component" value="Unassembled WGS sequence"/>
</dbReference>
<dbReference type="AlphaFoldDB" id="A0A4Y7RBM8"/>
<comment type="caution">
    <text evidence="1">The sequence shown here is derived from an EMBL/GenBank/DDBJ whole genome shotgun (WGS) entry which is preliminary data.</text>
</comment>
<dbReference type="RefSeq" id="WP_190258774.1">
    <property type="nucleotide sequence ID" value="NZ_QFGA01000002.1"/>
</dbReference>
<accession>A0A4Y7RBM8</accession>
<gene>
    <name evidence="1" type="ORF">Psch_03213</name>
</gene>
<organism evidence="1 2">
    <name type="scientific">Pelotomaculum schinkii</name>
    <dbReference type="NCBI Taxonomy" id="78350"/>
    <lineage>
        <taxon>Bacteria</taxon>
        <taxon>Bacillati</taxon>
        <taxon>Bacillota</taxon>
        <taxon>Clostridia</taxon>
        <taxon>Eubacteriales</taxon>
        <taxon>Desulfotomaculaceae</taxon>
        <taxon>Pelotomaculum</taxon>
    </lineage>
</organism>
<proteinExistence type="predicted"/>
<keyword evidence="2" id="KW-1185">Reference proteome</keyword>
<dbReference type="EMBL" id="QFGA01000002">
    <property type="protein sequence ID" value="TEB06169.1"/>
    <property type="molecule type" value="Genomic_DNA"/>
</dbReference>
<name>A0A4Y7RBM8_9FIRM</name>